<keyword evidence="2" id="KW-1185">Reference proteome</keyword>
<sequence>MRYAGLLDRCFTTPITICNIGYPYLRERIVHPFALLHGLRFSRSSHNIPGIISTTLFGLLSLSLFSSNPLRTRNPPLLHIHPKRLGIPTPPLEPTT</sequence>
<proteinExistence type="predicted"/>
<evidence type="ECO:0000313" key="2">
    <source>
        <dbReference type="Proteomes" id="UP001610334"/>
    </source>
</evidence>
<dbReference type="Proteomes" id="UP001610334">
    <property type="component" value="Unassembled WGS sequence"/>
</dbReference>
<evidence type="ECO:0000313" key="1">
    <source>
        <dbReference type="EMBL" id="KAL2815990.1"/>
    </source>
</evidence>
<reference evidence="1 2" key="1">
    <citation type="submission" date="2024-07" db="EMBL/GenBank/DDBJ databases">
        <title>Section-level genome sequencing and comparative genomics of Aspergillus sections Usti and Cavernicolus.</title>
        <authorList>
            <consortium name="Lawrence Berkeley National Laboratory"/>
            <person name="Nybo J.L."/>
            <person name="Vesth T.C."/>
            <person name="Theobald S."/>
            <person name="Frisvad J.C."/>
            <person name="Larsen T.O."/>
            <person name="Kjaerboelling I."/>
            <person name="Rothschild-Mancinelli K."/>
            <person name="Lyhne E.K."/>
            <person name="Kogle M.E."/>
            <person name="Barry K."/>
            <person name="Clum A."/>
            <person name="Na H."/>
            <person name="Ledsgaard L."/>
            <person name="Lin J."/>
            <person name="Lipzen A."/>
            <person name="Kuo A."/>
            <person name="Riley R."/>
            <person name="Mondo S."/>
            <person name="Labutti K."/>
            <person name="Haridas S."/>
            <person name="Pangalinan J."/>
            <person name="Salamov A.A."/>
            <person name="Simmons B.A."/>
            <person name="Magnuson J.K."/>
            <person name="Chen J."/>
            <person name="Drula E."/>
            <person name="Henrissat B."/>
            <person name="Wiebenga A."/>
            <person name="Lubbers R.J."/>
            <person name="Gomes A.C."/>
            <person name="Makela M.R."/>
            <person name="Stajich J."/>
            <person name="Grigoriev I.V."/>
            <person name="Mortensen U.H."/>
            <person name="De Vries R.P."/>
            <person name="Baker S.E."/>
            <person name="Andersen M.R."/>
        </authorList>
    </citation>
    <scope>NUCLEOTIDE SEQUENCE [LARGE SCALE GENOMIC DNA]</scope>
    <source>
        <strain evidence="1 2">CBS 588.65</strain>
    </source>
</reference>
<comment type="caution">
    <text evidence="1">The sequence shown here is derived from an EMBL/GenBank/DDBJ whole genome shotgun (WGS) entry which is preliminary data.</text>
</comment>
<dbReference type="EMBL" id="JBFXLT010000025">
    <property type="protein sequence ID" value="KAL2815990.1"/>
    <property type="molecule type" value="Genomic_DNA"/>
</dbReference>
<organism evidence="1 2">
    <name type="scientific">Aspergillus granulosus</name>
    <dbReference type="NCBI Taxonomy" id="176169"/>
    <lineage>
        <taxon>Eukaryota</taxon>
        <taxon>Fungi</taxon>
        <taxon>Dikarya</taxon>
        <taxon>Ascomycota</taxon>
        <taxon>Pezizomycotina</taxon>
        <taxon>Eurotiomycetes</taxon>
        <taxon>Eurotiomycetidae</taxon>
        <taxon>Eurotiales</taxon>
        <taxon>Aspergillaceae</taxon>
        <taxon>Aspergillus</taxon>
        <taxon>Aspergillus subgen. Nidulantes</taxon>
    </lineage>
</organism>
<accession>A0ABR4HKI6</accession>
<protein>
    <submittedName>
        <fullName evidence="1">Uncharacterized protein</fullName>
    </submittedName>
</protein>
<gene>
    <name evidence="1" type="ORF">BJX63DRAFT_154409</name>
</gene>
<name>A0ABR4HKI6_9EURO</name>